<dbReference type="RefSeq" id="WP_044676802.1">
    <property type="nucleotide sequence ID" value="NZ_CECW01000002.1"/>
</dbReference>
<accession>A0A0Z8IYP7</accession>
<protein>
    <submittedName>
        <fullName evidence="1">SuB0782 undefined product 764400:764714 forward MW:11955</fullName>
    </submittedName>
</protein>
<organism evidence="1 2">
    <name type="scientific">Streptococcus suis</name>
    <dbReference type="NCBI Taxonomy" id="1307"/>
    <lineage>
        <taxon>Bacteria</taxon>
        <taxon>Bacillati</taxon>
        <taxon>Bacillota</taxon>
        <taxon>Bacilli</taxon>
        <taxon>Lactobacillales</taxon>
        <taxon>Streptococcaceae</taxon>
        <taxon>Streptococcus</taxon>
    </lineage>
</organism>
<evidence type="ECO:0000313" key="2">
    <source>
        <dbReference type="Proteomes" id="UP000070960"/>
    </source>
</evidence>
<dbReference type="EMBL" id="FIIE01000010">
    <property type="protein sequence ID" value="CYV79544.1"/>
    <property type="molecule type" value="Genomic_DNA"/>
</dbReference>
<reference evidence="1 2" key="1">
    <citation type="submission" date="2016-02" db="EMBL/GenBank/DDBJ databases">
        <authorList>
            <consortium name="Pathogen Informatics"/>
        </authorList>
    </citation>
    <scope>NUCLEOTIDE SEQUENCE [LARGE SCALE GENOMIC DNA]</scope>
    <source>
        <strain evidence="1 2">LSS80</strain>
    </source>
</reference>
<evidence type="ECO:0000313" key="1">
    <source>
        <dbReference type="EMBL" id="CYV79544.1"/>
    </source>
</evidence>
<name>A0A0Z8IYP7_STRSU</name>
<proteinExistence type="predicted"/>
<sequence length="103" mass="11961">MQTAYKKSGYSAANALNYITPDRPVYSLSTELEPQVRFEDKRPTDEIIAYKAWFVQEGLPPFTVKFNHKIKLPTFMTPIVFDNLQACEVRYQVYFRADDISEG</sequence>
<gene>
    <name evidence="1" type="ORF">ERS132442_01336</name>
</gene>
<dbReference type="AlphaFoldDB" id="A0A0Z8IYP7"/>
<dbReference type="Proteomes" id="UP000070960">
    <property type="component" value="Unassembled WGS sequence"/>
</dbReference>